<accession>A5C655</accession>
<sequence length="152" mass="17181">MPTLQYLARPGQEPPLLRIHLKLRLFRPLRVGCPLALLSTDTRHGDHRLLHPLSHQYAAFHPREPGPQALERRLGIHSLSLRPQPILSVLPTLPRKPSSRGLWLPSRPLRAIQIVEPGHFIPSFNSTLRPCNSSRSFEIHLDCSKCIISSAL</sequence>
<reference evidence="1" key="1">
    <citation type="journal article" date="2007" name="PLoS ONE">
        <title>The first genome sequence of an elite grapevine cultivar (Pinot noir Vitis vinifera L.): coping with a highly heterozygous genome.</title>
        <authorList>
            <person name="Velasco R."/>
            <person name="Zharkikh A."/>
            <person name="Troggio M."/>
            <person name="Cartwright D.A."/>
            <person name="Cestaro A."/>
            <person name="Pruss D."/>
            <person name="Pindo M."/>
            <person name="FitzGerald L.M."/>
            <person name="Vezzulli S."/>
            <person name="Reid J."/>
            <person name="Malacarne G."/>
            <person name="Iliev D."/>
            <person name="Coppola G."/>
            <person name="Wardell B."/>
            <person name="Micheletti D."/>
            <person name="Macalma T."/>
            <person name="Facci M."/>
            <person name="Mitchell J.T."/>
            <person name="Perazzolli M."/>
            <person name="Eldredge G."/>
            <person name="Gatto P."/>
            <person name="Oyzerski R."/>
            <person name="Moretto M."/>
            <person name="Gutin N."/>
            <person name="Stefanini M."/>
            <person name="Chen Y."/>
            <person name="Segala C."/>
            <person name="Davenport C."/>
            <person name="Dematte L."/>
            <person name="Mraz A."/>
            <person name="Battilana J."/>
            <person name="Stormo K."/>
            <person name="Costa F."/>
            <person name="Tao Q."/>
            <person name="Si-Ammour A."/>
            <person name="Harkins T."/>
            <person name="Lackey A."/>
            <person name="Perbost C."/>
            <person name="Taillon B."/>
            <person name="Stella A."/>
            <person name="Solovyev V."/>
            <person name="Fawcett J.A."/>
            <person name="Sterck L."/>
            <person name="Vandepoele K."/>
            <person name="Grando S.M."/>
            <person name="Toppo S."/>
            <person name="Moser C."/>
            <person name="Lanchbury J."/>
            <person name="Bogden R."/>
            <person name="Skolnick M."/>
            <person name="Sgaramella V."/>
            <person name="Bhatnagar S.K."/>
            <person name="Fontana P."/>
            <person name="Gutin A."/>
            <person name="Van de Peer Y."/>
            <person name="Salamini F."/>
            <person name="Viola R."/>
        </authorList>
    </citation>
    <scope>NUCLEOTIDE SEQUENCE</scope>
</reference>
<evidence type="ECO:0000313" key="1">
    <source>
        <dbReference type="EMBL" id="CAN66396.1"/>
    </source>
</evidence>
<gene>
    <name evidence="1" type="ORF">VITISV_019691</name>
</gene>
<name>A5C655_VITVI</name>
<dbReference type="AlphaFoldDB" id="A5C655"/>
<dbReference type="EMBL" id="AM483682">
    <property type="protein sequence ID" value="CAN66396.1"/>
    <property type="molecule type" value="Genomic_DNA"/>
</dbReference>
<protein>
    <submittedName>
        <fullName evidence="1">Uncharacterized protein</fullName>
    </submittedName>
</protein>
<organism evidence="1">
    <name type="scientific">Vitis vinifera</name>
    <name type="common">Grape</name>
    <dbReference type="NCBI Taxonomy" id="29760"/>
    <lineage>
        <taxon>Eukaryota</taxon>
        <taxon>Viridiplantae</taxon>
        <taxon>Streptophyta</taxon>
        <taxon>Embryophyta</taxon>
        <taxon>Tracheophyta</taxon>
        <taxon>Spermatophyta</taxon>
        <taxon>Magnoliopsida</taxon>
        <taxon>eudicotyledons</taxon>
        <taxon>Gunneridae</taxon>
        <taxon>Pentapetalae</taxon>
        <taxon>rosids</taxon>
        <taxon>Vitales</taxon>
        <taxon>Vitaceae</taxon>
        <taxon>Viteae</taxon>
        <taxon>Vitis</taxon>
    </lineage>
</organism>
<proteinExistence type="predicted"/>